<feature type="domain" description="NACHT" evidence="2">
    <location>
        <begin position="58"/>
        <end position="330"/>
    </location>
</feature>
<feature type="compositionally biased region" description="Basic residues" evidence="1">
    <location>
        <begin position="1"/>
        <end position="13"/>
    </location>
</feature>
<dbReference type="Pfam" id="PF05729">
    <property type="entry name" value="NACHT"/>
    <property type="match status" value="1"/>
</dbReference>
<evidence type="ECO:0000256" key="1">
    <source>
        <dbReference type="SAM" id="MobiDB-lite"/>
    </source>
</evidence>
<proteinExistence type="predicted"/>
<keyword evidence="4" id="KW-1185">Reference proteome</keyword>
<accession>A0A345HP87</accession>
<dbReference type="EMBL" id="CP031194">
    <property type="protein sequence ID" value="AXG78511.1"/>
    <property type="molecule type" value="Genomic_DNA"/>
</dbReference>
<name>A0A345HP87_9ACTN</name>
<dbReference type="InterPro" id="IPR007111">
    <property type="entry name" value="NACHT_NTPase"/>
</dbReference>
<sequence length="746" mass="82310">MVARRPRRLRHPGPRAGRPQRPGPVRRPLTDPARPWTRPPSPTALHSVAQILTDDPPPGWARRVLSAGRALLLIDGVDEIPPGEREEARRWLGELLDLYPHIHCLATVRPLAVEDDWLRSEEFEELQLLPMRDKDIEAFVTAWHRAARLECDRYADQHRAAAERAELDGLEAELKERLRQNTALRTLARTPLLCAVICALHRRRGGLLPDTRWELYRATLAMLLGNRDAQRRIGSPEGITMGFEEHQELLQCLAVWLVRAGRAQLSRADAEQQIEVALRRLPKVREQGSAATVLRHLLNRSGLIQERADDEIQFIHRTFQDYLAARALIEGGSLLELLQNAPNEQWRDTVLLAVGHCRPHEVRRLVEGLLADGAASSYGGRRADLYVLAARCLLNTVVVDETVGERVADRIRTLLPPRDSGHTDALVSLEDYVLPLLPEPSGLGVRDAEEVAELICMVGGSSAIPYAKRFSLHESVHVRSTIAASWFQFPTERYAREVLAGMSLTGLAISVSTPDRLRLLPGLPSPSAVDVSIDASSSQLGEYLPTAGCEELNVYGNAVLRDVSFLPGLTDVRSLSVTKCPALEDLSGLVNTPLTALELDVGTLGEEELDAVHRIPYLRSLTLTYGSSSPGRLPAAHPGVSYLRLDSRQPLDLSSLDAWFSLRELDVTVDSCDWLTLGSPGPVRAPQVASLTLRLSADHAGLARLGEVFPFLATLVVFTHVPGPLPDLTPLRTLPGLRTSVARRAD</sequence>
<evidence type="ECO:0000313" key="3">
    <source>
        <dbReference type="EMBL" id="AXG78511.1"/>
    </source>
</evidence>
<organism evidence="3 4">
    <name type="scientific">Streptomyces paludis</name>
    <dbReference type="NCBI Taxonomy" id="2282738"/>
    <lineage>
        <taxon>Bacteria</taxon>
        <taxon>Bacillati</taxon>
        <taxon>Actinomycetota</taxon>
        <taxon>Actinomycetes</taxon>
        <taxon>Kitasatosporales</taxon>
        <taxon>Streptomycetaceae</taxon>
        <taxon>Streptomyces</taxon>
    </lineage>
</organism>
<feature type="region of interest" description="Disordered" evidence="1">
    <location>
        <begin position="1"/>
        <end position="42"/>
    </location>
</feature>
<reference evidence="4" key="1">
    <citation type="submission" date="2018-07" db="EMBL/GenBank/DDBJ databases">
        <authorList>
            <person name="Zhao J."/>
        </authorList>
    </citation>
    <scope>NUCLEOTIDE SEQUENCE [LARGE SCALE GENOMIC DNA]</scope>
    <source>
        <strain evidence="4">GSSD-12</strain>
    </source>
</reference>
<dbReference type="KEGG" id="spad:DVK44_13195"/>
<dbReference type="PROSITE" id="PS50837">
    <property type="entry name" value="NACHT"/>
    <property type="match status" value="1"/>
</dbReference>
<protein>
    <submittedName>
        <fullName evidence="3">NACHT domain-containing protein</fullName>
    </submittedName>
</protein>
<gene>
    <name evidence="3" type="ORF">DVK44_13195</name>
</gene>
<dbReference type="PANTHER" id="PTHR46844:SF1">
    <property type="entry name" value="SLR5058 PROTEIN"/>
    <property type="match status" value="1"/>
</dbReference>
<dbReference type="OrthoDB" id="135105at2"/>
<dbReference type="Proteomes" id="UP000253868">
    <property type="component" value="Chromosome"/>
</dbReference>
<evidence type="ECO:0000313" key="4">
    <source>
        <dbReference type="Proteomes" id="UP000253868"/>
    </source>
</evidence>
<dbReference type="PANTHER" id="PTHR46844">
    <property type="entry name" value="SLR5058 PROTEIN"/>
    <property type="match status" value="1"/>
</dbReference>
<dbReference type="AlphaFoldDB" id="A0A345HP87"/>
<evidence type="ECO:0000259" key="2">
    <source>
        <dbReference type="PROSITE" id="PS50837"/>
    </source>
</evidence>